<feature type="compositionally biased region" description="Low complexity" evidence="1">
    <location>
        <begin position="1"/>
        <end position="14"/>
    </location>
</feature>
<evidence type="ECO:0000256" key="1">
    <source>
        <dbReference type="SAM" id="MobiDB-lite"/>
    </source>
</evidence>
<evidence type="ECO:0000256" key="2">
    <source>
        <dbReference type="SAM" id="Phobius"/>
    </source>
</evidence>
<dbReference type="EMBL" id="CP042305">
    <property type="protein sequence ID" value="QDZ15660.1"/>
    <property type="molecule type" value="Genomic_DNA"/>
</dbReference>
<feature type="region of interest" description="Disordered" evidence="1">
    <location>
        <begin position="344"/>
        <end position="366"/>
    </location>
</feature>
<sequence length="366" mass="39147">MDAQRTPTRPAPRARAGERSVGAPSSRRATGVSDITRPTSLSLPPQKWYRSGRAPLVLAAAVCGVIAFVVSWLGSWVPSFWGDEAASIMSAERPWSSLMNELARVDAVHGTYYAFLHLWIDVFGASQLSTRVPSAIGVGLAAAGIVVLVARMERLWPANGRDGLSSAVGAAGIRLGVIAAMVFAVLPRTTYMGTEVRSYALGTACAVWLAVLFLTLVGGRVTRVLPWVGFAAAYGACIYVFLYLSLIALPFGAMLLWDARGRLRTTALAIVRPGSAPSAEVAARARSARRWLLASVGGRSARRAAGVLRAQGARPDQVPRRASRRDVHQLHREPVVRRQLGAGRRGLGGARGLRPRGRRRVAQAST</sequence>
<feature type="transmembrane region" description="Helical" evidence="2">
    <location>
        <begin position="164"/>
        <end position="186"/>
    </location>
</feature>
<keyword evidence="2" id="KW-1133">Transmembrane helix</keyword>
<proteinExistence type="predicted"/>
<feature type="transmembrane region" description="Helical" evidence="2">
    <location>
        <begin position="56"/>
        <end position="82"/>
    </location>
</feature>
<evidence type="ECO:0000313" key="3">
    <source>
        <dbReference type="EMBL" id="QDZ15660.1"/>
    </source>
</evidence>
<accession>A0A5B8M8B3</accession>
<dbReference type="OrthoDB" id="5318634at2"/>
<gene>
    <name evidence="3" type="ORF">FPZ11_13640</name>
</gene>
<feature type="transmembrane region" description="Helical" evidence="2">
    <location>
        <begin position="231"/>
        <end position="257"/>
    </location>
</feature>
<feature type="transmembrane region" description="Helical" evidence="2">
    <location>
        <begin position="132"/>
        <end position="152"/>
    </location>
</feature>
<keyword evidence="2" id="KW-0472">Membrane</keyword>
<keyword evidence="4" id="KW-1185">Reference proteome</keyword>
<evidence type="ECO:0008006" key="5">
    <source>
        <dbReference type="Google" id="ProtNLM"/>
    </source>
</evidence>
<protein>
    <recommendedName>
        <fullName evidence="5">Glycosyltransferase RgtA/B/C/D-like domain-containing protein</fullName>
    </recommendedName>
</protein>
<name>A0A5B8M8B3_9MICO</name>
<feature type="compositionally biased region" description="Basic residues" evidence="1">
    <location>
        <begin position="353"/>
        <end position="366"/>
    </location>
</feature>
<feature type="region of interest" description="Disordered" evidence="1">
    <location>
        <begin position="1"/>
        <end position="38"/>
    </location>
</feature>
<dbReference type="RefSeq" id="WP_146321694.1">
    <property type="nucleotide sequence ID" value="NZ_CP042305.1"/>
</dbReference>
<feature type="transmembrane region" description="Helical" evidence="2">
    <location>
        <begin position="198"/>
        <end position="219"/>
    </location>
</feature>
<dbReference type="Proteomes" id="UP000320216">
    <property type="component" value="Chromosome"/>
</dbReference>
<dbReference type="AlphaFoldDB" id="A0A5B8M8B3"/>
<organism evidence="3 4">
    <name type="scientific">Humibacter ginsenosidimutans</name>
    <dbReference type="NCBI Taxonomy" id="2599293"/>
    <lineage>
        <taxon>Bacteria</taxon>
        <taxon>Bacillati</taxon>
        <taxon>Actinomycetota</taxon>
        <taxon>Actinomycetes</taxon>
        <taxon>Micrococcales</taxon>
        <taxon>Microbacteriaceae</taxon>
        <taxon>Humibacter</taxon>
    </lineage>
</organism>
<evidence type="ECO:0000313" key="4">
    <source>
        <dbReference type="Proteomes" id="UP000320216"/>
    </source>
</evidence>
<keyword evidence="2" id="KW-0812">Transmembrane</keyword>
<reference evidence="3 4" key="1">
    <citation type="submission" date="2019-07" db="EMBL/GenBank/DDBJ databases">
        <title>Full genome sequence of Humibacter sp. WJ7-1.</title>
        <authorList>
            <person name="Im W.-T."/>
        </authorList>
    </citation>
    <scope>NUCLEOTIDE SEQUENCE [LARGE SCALE GENOMIC DNA]</scope>
    <source>
        <strain evidence="3 4">WJ7-1</strain>
    </source>
</reference>
<dbReference type="KEGG" id="huw:FPZ11_13640"/>